<feature type="region of interest" description="Disordered" evidence="1">
    <location>
        <begin position="99"/>
        <end position="124"/>
    </location>
</feature>
<feature type="region of interest" description="Disordered" evidence="1">
    <location>
        <begin position="251"/>
        <end position="273"/>
    </location>
</feature>
<dbReference type="EMBL" id="AXCM01019473">
    <property type="status" value="NOT_ANNOTATED_CDS"/>
    <property type="molecule type" value="Genomic_DNA"/>
</dbReference>
<dbReference type="VEuPathDB" id="VectorBase:ACUA003565"/>
<evidence type="ECO:0000256" key="1">
    <source>
        <dbReference type="SAM" id="MobiDB-lite"/>
    </source>
</evidence>
<reference evidence="3" key="1">
    <citation type="submission" date="2013-09" db="EMBL/GenBank/DDBJ databases">
        <title>The Genome Sequence of Anopheles culicifacies species A.</title>
        <authorList>
            <consortium name="The Broad Institute Genomics Platform"/>
            <person name="Neafsey D.E."/>
            <person name="Besansky N."/>
            <person name="Howell P."/>
            <person name="Walton C."/>
            <person name="Young S.K."/>
            <person name="Zeng Q."/>
            <person name="Gargeya S."/>
            <person name="Fitzgerald M."/>
            <person name="Haas B."/>
            <person name="Abouelleil A."/>
            <person name="Allen A.W."/>
            <person name="Alvarado L."/>
            <person name="Arachchi H.M."/>
            <person name="Berlin A.M."/>
            <person name="Chapman S.B."/>
            <person name="Gainer-Dewar J."/>
            <person name="Goldberg J."/>
            <person name="Griggs A."/>
            <person name="Gujja S."/>
            <person name="Hansen M."/>
            <person name="Howarth C."/>
            <person name="Imamovic A."/>
            <person name="Ireland A."/>
            <person name="Larimer J."/>
            <person name="McCowan C."/>
            <person name="Murphy C."/>
            <person name="Pearson M."/>
            <person name="Poon T.W."/>
            <person name="Priest M."/>
            <person name="Roberts A."/>
            <person name="Saif S."/>
            <person name="Shea T."/>
            <person name="Sisk P."/>
            <person name="Sykes S."/>
            <person name="Wortman J."/>
            <person name="Nusbaum C."/>
            <person name="Birren B."/>
        </authorList>
    </citation>
    <scope>NUCLEOTIDE SEQUENCE [LARGE SCALE GENOMIC DNA]</scope>
    <source>
        <strain evidence="3">A-37</strain>
    </source>
</reference>
<dbReference type="EnsemblMetazoa" id="ACUA003565-RA">
    <property type="protein sequence ID" value="ACUA003565-PA"/>
    <property type="gene ID" value="ACUA003565"/>
</dbReference>
<sequence length="273" mass="29214">MEILRSSSEVGVDLDEVQEERHTSVHRWHTDRAASSRSERHNTNLEASTILDSQRATGVTVAGRATTVSTHAHVLGLNNGGVPTGNTVSIGHDWVAGEHHNRRSGTSIGGASKSRDGSGHSTKLTSIGASWQTSRLDAIGEGDRRVQTDNGDVVADVGRGVSRMGTNSSGRESNALLGGLLNVTVTGTGGEVAQQSNLVRELTGRSFLTVDDTVGRNELAVDLHFRWQTGPVVIEFIDRAHLRPIDIDPFGAGNGQETNKKHEGFHPYNFNTA</sequence>
<dbReference type="EMBL" id="AXCM01019474">
    <property type="status" value="NOT_ANNOTATED_CDS"/>
    <property type="molecule type" value="Genomic_DNA"/>
</dbReference>
<evidence type="ECO:0000313" key="3">
    <source>
        <dbReference type="Proteomes" id="UP000075883"/>
    </source>
</evidence>
<evidence type="ECO:0000313" key="2">
    <source>
        <dbReference type="EnsemblMetazoa" id="ACUA003565-PA"/>
    </source>
</evidence>
<protein>
    <submittedName>
        <fullName evidence="2">Uncharacterized protein</fullName>
    </submittedName>
</protein>
<proteinExistence type="predicted"/>
<accession>A0A182LWE3</accession>
<keyword evidence="3" id="KW-1185">Reference proteome</keyword>
<dbReference type="AlphaFoldDB" id="A0A182LWE3"/>
<organism evidence="2 3">
    <name type="scientific">Anopheles culicifacies</name>
    <dbReference type="NCBI Taxonomy" id="139723"/>
    <lineage>
        <taxon>Eukaryota</taxon>
        <taxon>Metazoa</taxon>
        <taxon>Ecdysozoa</taxon>
        <taxon>Arthropoda</taxon>
        <taxon>Hexapoda</taxon>
        <taxon>Insecta</taxon>
        <taxon>Pterygota</taxon>
        <taxon>Neoptera</taxon>
        <taxon>Endopterygota</taxon>
        <taxon>Diptera</taxon>
        <taxon>Nematocera</taxon>
        <taxon>Culicoidea</taxon>
        <taxon>Culicidae</taxon>
        <taxon>Anophelinae</taxon>
        <taxon>Anopheles</taxon>
        <taxon>culicifacies species complex</taxon>
    </lineage>
</organism>
<name>A0A182LWE3_9DIPT</name>
<reference evidence="2" key="2">
    <citation type="submission" date="2020-05" db="UniProtKB">
        <authorList>
            <consortium name="EnsemblMetazoa"/>
        </authorList>
    </citation>
    <scope>IDENTIFICATION</scope>
    <source>
        <strain evidence="2">A-37</strain>
    </source>
</reference>
<dbReference type="Proteomes" id="UP000075883">
    <property type="component" value="Unassembled WGS sequence"/>
</dbReference>